<keyword evidence="2" id="KW-1185">Reference proteome</keyword>
<reference evidence="1 2" key="1">
    <citation type="journal article" date="2023" name="bioRxiv">
        <title>Conserved and derived expression patterns and positive selection on dental genes reveal complex evolutionary context of ever-growing rodent molars.</title>
        <authorList>
            <person name="Calamari Z.T."/>
            <person name="Song A."/>
            <person name="Cohen E."/>
            <person name="Akter M."/>
            <person name="Roy R.D."/>
            <person name="Hallikas O."/>
            <person name="Christensen M.M."/>
            <person name="Li P."/>
            <person name="Marangoni P."/>
            <person name="Jernvall J."/>
            <person name="Klein O.D."/>
        </authorList>
    </citation>
    <scope>NUCLEOTIDE SEQUENCE [LARGE SCALE GENOMIC DNA]</scope>
    <source>
        <strain evidence="1">V071</strain>
    </source>
</reference>
<evidence type="ECO:0000313" key="2">
    <source>
        <dbReference type="Proteomes" id="UP001488838"/>
    </source>
</evidence>
<dbReference type="EMBL" id="JBBHLL010000580">
    <property type="protein sequence ID" value="KAK7799983.1"/>
    <property type="molecule type" value="Genomic_DNA"/>
</dbReference>
<organism evidence="1 2">
    <name type="scientific">Myodes glareolus</name>
    <name type="common">Bank vole</name>
    <name type="synonym">Clethrionomys glareolus</name>
    <dbReference type="NCBI Taxonomy" id="447135"/>
    <lineage>
        <taxon>Eukaryota</taxon>
        <taxon>Metazoa</taxon>
        <taxon>Chordata</taxon>
        <taxon>Craniata</taxon>
        <taxon>Vertebrata</taxon>
        <taxon>Euteleostomi</taxon>
        <taxon>Mammalia</taxon>
        <taxon>Eutheria</taxon>
        <taxon>Euarchontoglires</taxon>
        <taxon>Glires</taxon>
        <taxon>Rodentia</taxon>
        <taxon>Myomorpha</taxon>
        <taxon>Muroidea</taxon>
        <taxon>Cricetidae</taxon>
        <taxon>Arvicolinae</taxon>
        <taxon>Myodes</taxon>
    </lineage>
</organism>
<name>A0AAW0HBD1_MYOGA</name>
<protein>
    <submittedName>
        <fullName evidence="1">Uncharacterized protein</fullName>
    </submittedName>
</protein>
<evidence type="ECO:0000313" key="1">
    <source>
        <dbReference type="EMBL" id="KAK7799983.1"/>
    </source>
</evidence>
<gene>
    <name evidence="1" type="ORF">U0070_003129</name>
</gene>
<dbReference type="AlphaFoldDB" id="A0AAW0HBD1"/>
<accession>A0AAW0HBD1</accession>
<sequence>MGKLGIHDRGGSSLAHVPLADVVLQVFLVLGGQMARIPAGKPISQAPGGLSGPVKAVGGTFQQVITPHERSNVAVAVLPATASTAGGQVPSRIGNFTSASTSKNYGSST</sequence>
<proteinExistence type="predicted"/>
<comment type="caution">
    <text evidence="1">The sequence shown here is derived from an EMBL/GenBank/DDBJ whole genome shotgun (WGS) entry which is preliminary data.</text>
</comment>
<dbReference type="Proteomes" id="UP001488838">
    <property type="component" value="Unassembled WGS sequence"/>
</dbReference>